<keyword evidence="2" id="KW-1185">Reference proteome</keyword>
<accession>A0A4C1Z1F6</accession>
<organism evidence="1 2">
    <name type="scientific">Eumeta variegata</name>
    <name type="common">Bagworm moth</name>
    <name type="synonym">Eumeta japonica</name>
    <dbReference type="NCBI Taxonomy" id="151549"/>
    <lineage>
        <taxon>Eukaryota</taxon>
        <taxon>Metazoa</taxon>
        <taxon>Ecdysozoa</taxon>
        <taxon>Arthropoda</taxon>
        <taxon>Hexapoda</taxon>
        <taxon>Insecta</taxon>
        <taxon>Pterygota</taxon>
        <taxon>Neoptera</taxon>
        <taxon>Endopterygota</taxon>
        <taxon>Lepidoptera</taxon>
        <taxon>Glossata</taxon>
        <taxon>Ditrysia</taxon>
        <taxon>Tineoidea</taxon>
        <taxon>Psychidae</taxon>
        <taxon>Oiketicinae</taxon>
        <taxon>Eumeta</taxon>
    </lineage>
</organism>
<name>A0A4C1Z1F6_EUMVA</name>
<protein>
    <submittedName>
        <fullName evidence="1">Uncharacterized protein</fullName>
    </submittedName>
</protein>
<gene>
    <name evidence="1" type="ORF">EVAR_6218_1</name>
</gene>
<comment type="caution">
    <text evidence="1">The sequence shown here is derived from an EMBL/GenBank/DDBJ whole genome shotgun (WGS) entry which is preliminary data.</text>
</comment>
<dbReference type="AlphaFoldDB" id="A0A4C1Z1F6"/>
<dbReference type="Proteomes" id="UP000299102">
    <property type="component" value="Unassembled WGS sequence"/>
</dbReference>
<dbReference type="EMBL" id="BGZK01001507">
    <property type="protein sequence ID" value="GBP81360.1"/>
    <property type="molecule type" value="Genomic_DNA"/>
</dbReference>
<evidence type="ECO:0000313" key="1">
    <source>
        <dbReference type="EMBL" id="GBP81360.1"/>
    </source>
</evidence>
<reference evidence="1 2" key="1">
    <citation type="journal article" date="2019" name="Commun. Biol.">
        <title>The bagworm genome reveals a unique fibroin gene that provides high tensile strength.</title>
        <authorList>
            <person name="Kono N."/>
            <person name="Nakamura H."/>
            <person name="Ohtoshi R."/>
            <person name="Tomita M."/>
            <person name="Numata K."/>
            <person name="Arakawa K."/>
        </authorList>
    </citation>
    <scope>NUCLEOTIDE SEQUENCE [LARGE SCALE GENOMIC DNA]</scope>
</reference>
<sequence length="121" mass="14117">MVRSDFKEVVEALYRATEVPSWRRQKSVCISLFNCMNVSCNGKRQRPAEMLRFTGPQKRRRITCFTLPILARRRVPLTDWNNRGGAGGIITFEDRMTAEKNFYNTRDVDLHFNTREGTNLS</sequence>
<evidence type="ECO:0000313" key="2">
    <source>
        <dbReference type="Proteomes" id="UP000299102"/>
    </source>
</evidence>
<proteinExistence type="predicted"/>